<name>A0A9P5YVP3_9AGAR</name>
<reference evidence="1" key="1">
    <citation type="submission" date="2020-11" db="EMBL/GenBank/DDBJ databases">
        <authorList>
            <consortium name="DOE Joint Genome Institute"/>
            <person name="Ahrendt S."/>
            <person name="Riley R."/>
            <person name="Andreopoulos W."/>
            <person name="Labutti K."/>
            <person name="Pangilinan J."/>
            <person name="Ruiz-Duenas F.J."/>
            <person name="Barrasa J.M."/>
            <person name="Sanchez-Garcia M."/>
            <person name="Camarero S."/>
            <person name="Miyauchi S."/>
            <person name="Serrano A."/>
            <person name="Linde D."/>
            <person name="Babiker R."/>
            <person name="Drula E."/>
            <person name="Ayuso-Fernandez I."/>
            <person name="Pacheco R."/>
            <person name="Padilla G."/>
            <person name="Ferreira P."/>
            <person name="Barriuso J."/>
            <person name="Kellner H."/>
            <person name="Castanera R."/>
            <person name="Alfaro M."/>
            <person name="Ramirez L."/>
            <person name="Pisabarro A.G."/>
            <person name="Kuo A."/>
            <person name="Tritt A."/>
            <person name="Lipzen A."/>
            <person name="He G."/>
            <person name="Yan M."/>
            <person name="Ng V."/>
            <person name="Cullen D."/>
            <person name="Martin F."/>
            <person name="Rosso M.-N."/>
            <person name="Henrissat B."/>
            <person name="Hibbett D."/>
            <person name="Martinez A.T."/>
            <person name="Grigoriev I.V."/>
        </authorList>
    </citation>
    <scope>NUCLEOTIDE SEQUENCE</scope>
    <source>
        <strain evidence="1">CIRM-BRFM 674</strain>
    </source>
</reference>
<comment type="caution">
    <text evidence="1">The sequence shown here is derived from an EMBL/GenBank/DDBJ whole genome shotgun (WGS) entry which is preliminary data.</text>
</comment>
<protein>
    <submittedName>
        <fullName evidence="1">Uncharacterized protein</fullName>
    </submittedName>
</protein>
<dbReference type="Proteomes" id="UP000807469">
    <property type="component" value="Unassembled WGS sequence"/>
</dbReference>
<sequence>MPGTELVSRSSQIPERMGNIQRGLYACSWLLKDALVFLNWVVDLVLYESTSGVDLESGSTKGIGHPVIWYSPVCAFRQLVPFDFLFALTSPRIDKRTPKLSERTRVCSFGDSEGFMDLDAIRFRHRLKLMSRGQKNVAKLLTPLSRFRARRKMTGNELGGHFYPPEPRGEDFRKWILVMETLFPNRSTYLGAIRAQHIVLAKGPGPKTGDLSVSKSRSHL</sequence>
<gene>
    <name evidence="1" type="ORF">BDN70DRAFT_923394</name>
</gene>
<dbReference type="AlphaFoldDB" id="A0A9P5YVP3"/>
<proteinExistence type="predicted"/>
<dbReference type="EMBL" id="MU155299">
    <property type="protein sequence ID" value="KAF9476314.1"/>
    <property type="molecule type" value="Genomic_DNA"/>
</dbReference>
<accession>A0A9P5YVP3</accession>
<keyword evidence="2" id="KW-1185">Reference proteome</keyword>
<organism evidence="1 2">
    <name type="scientific">Pholiota conissans</name>
    <dbReference type="NCBI Taxonomy" id="109636"/>
    <lineage>
        <taxon>Eukaryota</taxon>
        <taxon>Fungi</taxon>
        <taxon>Dikarya</taxon>
        <taxon>Basidiomycota</taxon>
        <taxon>Agaricomycotina</taxon>
        <taxon>Agaricomycetes</taxon>
        <taxon>Agaricomycetidae</taxon>
        <taxon>Agaricales</taxon>
        <taxon>Agaricineae</taxon>
        <taxon>Strophariaceae</taxon>
        <taxon>Pholiota</taxon>
    </lineage>
</organism>
<evidence type="ECO:0000313" key="2">
    <source>
        <dbReference type="Proteomes" id="UP000807469"/>
    </source>
</evidence>
<dbReference type="OrthoDB" id="3067668at2759"/>
<evidence type="ECO:0000313" key="1">
    <source>
        <dbReference type="EMBL" id="KAF9476314.1"/>
    </source>
</evidence>